<dbReference type="InterPro" id="IPR018681">
    <property type="entry name" value="DUF2165_transmembrane"/>
</dbReference>
<feature type="transmembrane region" description="Helical" evidence="1">
    <location>
        <begin position="108"/>
        <end position="133"/>
    </location>
</feature>
<keyword evidence="1" id="KW-1133">Transmembrane helix</keyword>
<proteinExistence type="predicted"/>
<dbReference type="EMBL" id="CADIJQ010000001">
    <property type="protein sequence ID" value="CAB3656044.1"/>
    <property type="molecule type" value="Genomic_DNA"/>
</dbReference>
<reference evidence="2 3" key="1">
    <citation type="submission" date="2020-04" db="EMBL/GenBank/DDBJ databases">
        <authorList>
            <person name="De Canck E."/>
        </authorList>
    </citation>
    <scope>NUCLEOTIDE SEQUENCE [LARGE SCALE GENOMIC DNA]</scope>
    <source>
        <strain evidence="2 3">LMG 3441</strain>
    </source>
</reference>
<evidence type="ECO:0000256" key="1">
    <source>
        <dbReference type="SAM" id="Phobius"/>
    </source>
</evidence>
<feature type="transmembrane region" description="Helical" evidence="1">
    <location>
        <begin position="139"/>
        <end position="159"/>
    </location>
</feature>
<protein>
    <recommendedName>
        <fullName evidence="4">DUF2165 domain-containing protein</fullName>
    </recommendedName>
</protein>
<dbReference type="AlphaFoldDB" id="A0A6S6Z1W1"/>
<evidence type="ECO:0000313" key="3">
    <source>
        <dbReference type="Proteomes" id="UP000494269"/>
    </source>
</evidence>
<dbReference type="RefSeq" id="WP_175168533.1">
    <property type="nucleotide sequence ID" value="NZ_CADIJQ010000001.1"/>
</dbReference>
<evidence type="ECO:0000313" key="2">
    <source>
        <dbReference type="EMBL" id="CAB3656044.1"/>
    </source>
</evidence>
<evidence type="ECO:0008006" key="4">
    <source>
        <dbReference type="Google" id="ProtNLM"/>
    </source>
</evidence>
<accession>A0A6S6Z1W1</accession>
<keyword evidence="3" id="KW-1185">Reference proteome</keyword>
<feature type="transmembrane region" description="Helical" evidence="1">
    <location>
        <begin position="69"/>
        <end position="96"/>
    </location>
</feature>
<dbReference type="Pfam" id="PF09933">
    <property type="entry name" value="DUF2165"/>
    <property type="match status" value="1"/>
</dbReference>
<keyword evidence="1" id="KW-0472">Membrane</keyword>
<sequence length="160" mass="17282">MIPFTAIWLFLAVQAVGLALWLTLAALNNSRDFVGSAAAVGATMAMLPLKEPPRIPTPLLSRAVSAPYAHRAALSVLLWIQTIGAALAWAGCYLLLIQGDLDSARPWLNGALAAMSACLFAMHLAGLWFGYWIRQDTLQLTHVALLLWTGIAFLSLNLIQ</sequence>
<keyword evidence="1" id="KW-0812">Transmembrane</keyword>
<name>A0A6S6Z1W1_9BURK</name>
<organism evidence="2 3">
    <name type="scientific">Achromobacter kerstersii</name>
    <dbReference type="NCBI Taxonomy" id="1353890"/>
    <lineage>
        <taxon>Bacteria</taxon>
        <taxon>Pseudomonadati</taxon>
        <taxon>Pseudomonadota</taxon>
        <taxon>Betaproteobacteria</taxon>
        <taxon>Burkholderiales</taxon>
        <taxon>Alcaligenaceae</taxon>
        <taxon>Achromobacter</taxon>
    </lineage>
</organism>
<feature type="transmembrane region" description="Helical" evidence="1">
    <location>
        <begin position="6"/>
        <end position="26"/>
    </location>
</feature>
<gene>
    <name evidence="2" type="ORF">LMG3441_00299</name>
</gene>
<dbReference type="Proteomes" id="UP000494269">
    <property type="component" value="Unassembled WGS sequence"/>
</dbReference>